<name>A0ABW5N7K6_9FLAO</name>
<feature type="transmembrane region" description="Helical" evidence="1">
    <location>
        <begin position="7"/>
        <end position="28"/>
    </location>
</feature>
<dbReference type="InterPro" id="IPR008969">
    <property type="entry name" value="CarboxyPept-like_regulatory"/>
</dbReference>
<dbReference type="Gene3D" id="2.60.40.1120">
    <property type="entry name" value="Carboxypeptidase-like, regulatory domain"/>
    <property type="match status" value="1"/>
</dbReference>
<evidence type="ECO:0000313" key="2">
    <source>
        <dbReference type="EMBL" id="MFD2591012.1"/>
    </source>
</evidence>
<keyword evidence="1" id="KW-1133">Transmembrane helix</keyword>
<dbReference type="SUPFAM" id="SSF49464">
    <property type="entry name" value="Carboxypeptidase regulatory domain-like"/>
    <property type="match status" value="1"/>
</dbReference>
<dbReference type="RefSeq" id="WP_378298087.1">
    <property type="nucleotide sequence ID" value="NZ_JBHULX010000013.1"/>
</dbReference>
<dbReference type="EMBL" id="JBHULX010000013">
    <property type="protein sequence ID" value="MFD2591012.1"/>
    <property type="molecule type" value="Genomic_DNA"/>
</dbReference>
<protein>
    <recommendedName>
        <fullName evidence="4">Carboxypeptidase regulatory-like domain-containing protein</fullName>
    </recommendedName>
</protein>
<organism evidence="2 3">
    <name type="scientific">Aquimarina hainanensis</name>
    <dbReference type="NCBI Taxonomy" id="1578017"/>
    <lineage>
        <taxon>Bacteria</taxon>
        <taxon>Pseudomonadati</taxon>
        <taxon>Bacteroidota</taxon>
        <taxon>Flavobacteriia</taxon>
        <taxon>Flavobacteriales</taxon>
        <taxon>Flavobacteriaceae</taxon>
        <taxon>Aquimarina</taxon>
    </lineage>
</organism>
<evidence type="ECO:0000313" key="3">
    <source>
        <dbReference type="Proteomes" id="UP001597459"/>
    </source>
</evidence>
<evidence type="ECO:0008006" key="4">
    <source>
        <dbReference type="Google" id="ProtNLM"/>
    </source>
</evidence>
<keyword evidence="1" id="KW-0472">Membrane</keyword>
<reference evidence="3" key="1">
    <citation type="journal article" date="2019" name="Int. J. Syst. Evol. Microbiol.">
        <title>The Global Catalogue of Microorganisms (GCM) 10K type strain sequencing project: providing services to taxonomists for standard genome sequencing and annotation.</title>
        <authorList>
            <consortium name="The Broad Institute Genomics Platform"/>
            <consortium name="The Broad Institute Genome Sequencing Center for Infectious Disease"/>
            <person name="Wu L."/>
            <person name="Ma J."/>
        </authorList>
    </citation>
    <scope>NUCLEOTIDE SEQUENCE [LARGE SCALE GENOMIC DNA]</scope>
    <source>
        <strain evidence="3">KCTC 42423</strain>
    </source>
</reference>
<dbReference type="Proteomes" id="UP001597459">
    <property type="component" value="Unassembled WGS sequence"/>
</dbReference>
<keyword evidence="1" id="KW-0812">Transmembrane</keyword>
<proteinExistence type="predicted"/>
<keyword evidence="3" id="KW-1185">Reference proteome</keyword>
<comment type="caution">
    <text evidence="2">The sequence shown here is derived from an EMBL/GenBank/DDBJ whole genome shotgun (WGS) entry which is preliminary data.</text>
</comment>
<gene>
    <name evidence="2" type="ORF">ACFSTE_09230</name>
</gene>
<evidence type="ECO:0000256" key="1">
    <source>
        <dbReference type="SAM" id="Phobius"/>
    </source>
</evidence>
<sequence>MVIKKKWILATLGVVVLGMILYFAIFFISRTDIKNVHVEGYVFDQTTEKPLSNVKVIINNNRYEDDAGNANYDEYLGNDRIELNTNANGFYSTEINKSAYLWIDFSKESYQSKTEDGQYASKNMKFKTYLKKDKD</sequence>
<accession>A0ABW5N7K6</accession>